<dbReference type="EMBL" id="MCBS01002648">
    <property type="protein sequence ID" value="RKF96026.1"/>
    <property type="molecule type" value="Genomic_DNA"/>
</dbReference>
<feature type="non-terminal residue" evidence="2">
    <location>
        <position position="47"/>
    </location>
</feature>
<evidence type="ECO:0000313" key="3">
    <source>
        <dbReference type="Proteomes" id="UP000285326"/>
    </source>
</evidence>
<dbReference type="Proteomes" id="UP000285326">
    <property type="component" value="Unassembled WGS sequence"/>
</dbReference>
<feature type="region of interest" description="Disordered" evidence="1">
    <location>
        <begin position="23"/>
        <end position="47"/>
    </location>
</feature>
<name>A0A420JCE7_9PEZI</name>
<proteinExistence type="predicted"/>
<reference evidence="2 3" key="1">
    <citation type="journal article" date="2018" name="BMC Genomics">
        <title>Comparative genome analyses reveal sequence features reflecting distinct modes of host-adaptation between dicot and monocot powdery mildew.</title>
        <authorList>
            <person name="Wu Y."/>
            <person name="Ma X."/>
            <person name="Pan Z."/>
            <person name="Kale S.D."/>
            <person name="Song Y."/>
            <person name="King H."/>
            <person name="Zhang Q."/>
            <person name="Presley C."/>
            <person name="Deng X."/>
            <person name="Wei C.I."/>
            <person name="Xiao S."/>
        </authorList>
    </citation>
    <scope>NUCLEOTIDE SEQUENCE [LARGE SCALE GENOMIC DNA]</scope>
    <source>
        <strain evidence="2">UMSG1</strain>
    </source>
</reference>
<organism evidence="2 3">
    <name type="scientific">Golovinomyces cichoracearum</name>
    <dbReference type="NCBI Taxonomy" id="62708"/>
    <lineage>
        <taxon>Eukaryota</taxon>
        <taxon>Fungi</taxon>
        <taxon>Dikarya</taxon>
        <taxon>Ascomycota</taxon>
        <taxon>Pezizomycotina</taxon>
        <taxon>Leotiomycetes</taxon>
        <taxon>Erysiphales</taxon>
        <taxon>Erysiphaceae</taxon>
        <taxon>Golovinomyces</taxon>
    </lineage>
</organism>
<protein>
    <submittedName>
        <fullName evidence="2">Uncharacterized protein</fullName>
    </submittedName>
</protein>
<gene>
    <name evidence="2" type="ORF">GcM1_026003</name>
</gene>
<comment type="caution">
    <text evidence="2">The sequence shown here is derived from an EMBL/GenBank/DDBJ whole genome shotgun (WGS) entry which is preliminary data.</text>
</comment>
<evidence type="ECO:0000256" key="1">
    <source>
        <dbReference type="SAM" id="MobiDB-lite"/>
    </source>
</evidence>
<sequence>MAGPHQKAPILEQLTRIAVDTPVPMLNPEPVERTRVRSPGSSSQRAF</sequence>
<evidence type="ECO:0000313" key="2">
    <source>
        <dbReference type="EMBL" id="RKF96026.1"/>
    </source>
</evidence>
<accession>A0A420JCE7</accession>
<dbReference type="AlphaFoldDB" id="A0A420JCE7"/>